<dbReference type="InterPro" id="IPR051786">
    <property type="entry name" value="ASN_synthetase/amidase"/>
</dbReference>
<evidence type="ECO:0000256" key="2">
    <source>
        <dbReference type="ARBA" id="ARBA00012737"/>
    </source>
</evidence>
<dbReference type="Gene3D" id="3.60.20.10">
    <property type="entry name" value="Glutamine Phosphoribosylpyrophosphate, subunit 1, domain 1"/>
    <property type="match status" value="1"/>
</dbReference>
<gene>
    <name evidence="5" type="ORF">GRI38_08425</name>
</gene>
<comment type="pathway">
    <text evidence="1">Amino-acid biosynthesis; L-asparagine biosynthesis; L-asparagine from L-aspartate (L-Gln route): step 1/1.</text>
</comment>
<dbReference type="PANTHER" id="PTHR43284">
    <property type="entry name" value="ASPARAGINE SYNTHETASE (GLUTAMINE-HYDROLYZING)"/>
    <property type="match status" value="1"/>
</dbReference>
<evidence type="ECO:0000313" key="6">
    <source>
        <dbReference type="Proteomes" id="UP000433104"/>
    </source>
</evidence>
<dbReference type="InterPro" id="IPR029055">
    <property type="entry name" value="Ntn_hydrolases_N"/>
</dbReference>
<dbReference type="SUPFAM" id="SSF56235">
    <property type="entry name" value="N-terminal nucleophile aminohydrolases (Ntn hydrolases)"/>
    <property type="match status" value="1"/>
</dbReference>
<dbReference type="InterPro" id="IPR014729">
    <property type="entry name" value="Rossmann-like_a/b/a_fold"/>
</dbReference>
<keyword evidence="6" id="KW-1185">Reference proteome</keyword>
<accession>A0A844ZBX5</accession>
<dbReference type="PANTHER" id="PTHR43284:SF1">
    <property type="entry name" value="ASPARAGINE SYNTHETASE"/>
    <property type="match status" value="1"/>
</dbReference>
<dbReference type="GO" id="GO:0004066">
    <property type="term" value="F:asparagine synthase (glutamine-hydrolyzing) activity"/>
    <property type="evidence" value="ECO:0007669"/>
    <property type="project" value="UniProtKB-EC"/>
</dbReference>
<dbReference type="SUPFAM" id="SSF52402">
    <property type="entry name" value="Adenine nucleotide alpha hydrolases-like"/>
    <property type="match status" value="1"/>
</dbReference>
<proteinExistence type="predicted"/>
<dbReference type="EMBL" id="WTYW01000002">
    <property type="protein sequence ID" value="MXO86051.1"/>
    <property type="molecule type" value="Genomic_DNA"/>
</dbReference>
<dbReference type="GO" id="GO:0006529">
    <property type="term" value="P:asparagine biosynthetic process"/>
    <property type="evidence" value="ECO:0007669"/>
    <property type="project" value="InterPro"/>
</dbReference>
<evidence type="ECO:0000313" key="5">
    <source>
        <dbReference type="EMBL" id="MXO86051.1"/>
    </source>
</evidence>
<sequence length="639" mass="72320">MIAAALFPNSTPHWFRQDVTAASLGLFAGGPAAFAANLHSCFAQLHGPRRHARPSTSWHPYRSETGAAVLFDGTIDNSEELAHRLDLPSDAPVEALYVAAVERWGTSADARIVGQYTSIVAERGGSLRLARSPWNGPSLFFMVHGGVVMAASIPRVFFAAGFPKRLKRDQIAESLYLIEDLSGGYWYEGLNYVGHGTTVTIDPDGRWHTHRWYNPHAIEPVRYASDRDYVERAEELLREAVTAALRPARKPGILLSGGLDSSIVADEMLRQLQPHEKLHSFTFVPRADFEETPPPGMFFDDRPLVEALAAEHPGLEAHFSDNADYDFDGLYDRFLLAGDIGRPSSAISAAYHGPAMLAAERGCDWLFHAAMGNNSFSQDGRWAYVEFARTGRWRELWRMARYHPGDARPMWRRILARSILPQFPASMREAVRTIIHGRQPPLNRQASLLKDSAIERLDLDRRAQRTGDRRSGEWFRSRREWLETIWRLHDLGAEQHHAAEQVYGLKMRDVTAYRPLIEFCAAIPTQQFVAGGVQRLLARRMAEGRLPEIQRANTDYGQHNVDWHLRMSERLPELREEIARMESVPELAQLIDTRRAYALLDHWPDTTPRDPKTVKAHFHALTGAILTARFHRYVSGTNH</sequence>
<dbReference type="EC" id="6.3.5.4" evidence="2"/>
<dbReference type="Gene3D" id="3.40.50.620">
    <property type="entry name" value="HUPs"/>
    <property type="match status" value="1"/>
</dbReference>
<dbReference type="InterPro" id="IPR001962">
    <property type="entry name" value="Asn_synthase"/>
</dbReference>
<evidence type="ECO:0000256" key="3">
    <source>
        <dbReference type="ARBA" id="ARBA00048741"/>
    </source>
</evidence>
<reference evidence="5 6" key="1">
    <citation type="submission" date="2019-12" db="EMBL/GenBank/DDBJ databases">
        <title>Genomic-based taxomic classification of the family Erythrobacteraceae.</title>
        <authorList>
            <person name="Xu L."/>
        </authorList>
    </citation>
    <scope>NUCLEOTIDE SEQUENCE [LARGE SCALE GENOMIC DNA]</scope>
    <source>
        <strain evidence="5 6">MCCC 1A09962</strain>
    </source>
</reference>
<feature type="domain" description="Asparagine synthetase" evidence="4">
    <location>
        <begin position="234"/>
        <end position="605"/>
    </location>
</feature>
<dbReference type="AlphaFoldDB" id="A0A844ZBX5"/>
<name>A0A844ZBX5_9SPHN</name>
<protein>
    <recommendedName>
        <fullName evidence="2">asparagine synthase (glutamine-hydrolyzing)</fullName>
        <ecNumber evidence="2">6.3.5.4</ecNumber>
    </recommendedName>
</protein>
<comment type="caution">
    <text evidence="5">The sequence shown here is derived from an EMBL/GenBank/DDBJ whole genome shotgun (WGS) entry which is preliminary data.</text>
</comment>
<evidence type="ECO:0000259" key="4">
    <source>
        <dbReference type="Pfam" id="PF00733"/>
    </source>
</evidence>
<comment type="catalytic activity">
    <reaction evidence="3">
        <text>L-aspartate + L-glutamine + ATP + H2O = L-asparagine + L-glutamate + AMP + diphosphate + H(+)</text>
        <dbReference type="Rhea" id="RHEA:12228"/>
        <dbReference type="ChEBI" id="CHEBI:15377"/>
        <dbReference type="ChEBI" id="CHEBI:15378"/>
        <dbReference type="ChEBI" id="CHEBI:29985"/>
        <dbReference type="ChEBI" id="CHEBI:29991"/>
        <dbReference type="ChEBI" id="CHEBI:30616"/>
        <dbReference type="ChEBI" id="CHEBI:33019"/>
        <dbReference type="ChEBI" id="CHEBI:58048"/>
        <dbReference type="ChEBI" id="CHEBI:58359"/>
        <dbReference type="ChEBI" id="CHEBI:456215"/>
        <dbReference type="EC" id="6.3.5.4"/>
    </reaction>
</comment>
<dbReference type="GO" id="GO:0005829">
    <property type="term" value="C:cytosol"/>
    <property type="evidence" value="ECO:0007669"/>
    <property type="project" value="TreeGrafter"/>
</dbReference>
<dbReference type="RefSeq" id="WP_160682582.1">
    <property type="nucleotide sequence ID" value="NZ_WTYW01000002.1"/>
</dbReference>
<evidence type="ECO:0000256" key="1">
    <source>
        <dbReference type="ARBA" id="ARBA00005187"/>
    </source>
</evidence>
<organism evidence="5 6">
    <name type="scientific">Parapontixanthobacter aurantiacus</name>
    <dbReference type="NCBI Taxonomy" id="1463599"/>
    <lineage>
        <taxon>Bacteria</taxon>
        <taxon>Pseudomonadati</taxon>
        <taxon>Pseudomonadota</taxon>
        <taxon>Alphaproteobacteria</taxon>
        <taxon>Sphingomonadales</taxon>
        <taxon>Erythrobacteraceae</taxon>
        <taxon>Parapontixanthobacter</taxon>
    </lineage>
</organism>
<dbReference type="OrthoDB" id="9763290at2"/>
<dbReference type="Proteomes" id="UP000433104">
    <property type="component" value="Unassembled WGS sequence"/>
</dbReference>
<dbReference type="Pfam" id="PF00733">
    <property type="entry name" value="Asn_synthase"/>
    <property type="match status" value="1"/>
</dbReference>